<dbReference type="KEGG" id="mlr:MELLADRAFT_107706"/>
<dbReference type="InParanoid" id="F4RQP1"/>
<dbReference type="RefSeq" id="XP_007411652.1">
    <property type="nucleotide sequence ID" value="XM_007411590.1"/>
</dbReference>
<proteinExistence type="predicted"/>
<sequence>MTQDHKPPTHCFPSGTYFIYNQYYPILQKLLRAQQITYYTIIFPKPQLPYINLYTSTKLTNNVSHFRPRIVETSGIQNSVCADILLHQTRLELGVEHKHHPSNVMNRELPRLLNNVQELQEYIGNNHKLGERALYSNANYLIKIEEQKRGIPHVHFVILGYSYSCEPYLA</sequence>
<name>F4RQP1_MELLP</name>
<dbReference type="Proteomes" id="UP000001072">
    <property type="component" value="Unassembled WGS sequence"/>
</dbReference>
<dbReference type="EMBL" id="GL883114">
    <property type="protein sequence ID" value="EGG05287.1"/>
    <property type="molecule type" value="Genomic_DNA"/>
</dbReference>
<evidence type="ECO:0000313" key="1">
    <source>
        <dbReference type="EMBL" id="EGG05287.1"/>
    </source>
</evidence>
<dbReference type="HOGENOM" id="CLU_1570979_0_0_1"/>
<reference evidence="2" key="1">
    <citation type="journal article" date="2011" name="Proc. Natl. Acad. Sci. U.S.A.">
        <title>Obligate biotrophy features unraveled by the genomic analysis of rust fungi.</title>
        <authorList>
            <person name="Duplessis S."/>
            <person name="Cuomo C.A."/>
            <person name="Lin Y.-C."/>
            <person name="Aerts A."/>
            <person name="Tisserant E."/>
            <person name="Veneault-Fourrey C."/>
            <person name="Joly D.L."/>
            <person name="Hacquard S."/>
            <person name="Amselem J."/>
            <person name="Cantarel B.L."/>
            <person name="Chiu R."/>
            <person name="Coutinho P.M."/>
            <person name="Feau N."/>
            <person name="Field M."/>
            <person name="Frey P."/>
            <person name="Gelhaye E."/>
            <person name="Goldberg J."/>
            <person name="Grabherr M.G."/>
            <person name="Kodira C.D."/>
            <person name="Kohler A."/>
            <person name="Kuees U."/>
            <person name="Lindquist E.A."/>
            <person name="Lucas S.M."/>
            <person name="Mago R."/>
            <person name="Mauceli E."/>
            <person name="Morin E."/>
            <person name="Murat C."/>
            <person name="Pangilinan J.L."/>
            <person name="Park R."/>
            <person name="Pearson M."/>
            <person name="Quesneville H."/>
            <person name="Rouhier N."/>
            <person name="Sakthikumar S."/>
            <person name="Salamov A.A."/>
            <person name="Schmutz J."/>
            <person name="Selles B."/>
            <person name="Shapiro H."/>
            <person name="Tanguay P."/>
            <person name="Tuskan G.A."/>
            <person name="Henrissat B."/>
            <person name="Van de Peer Y."/>
            <person name="Rouze P."/>
            <person name="Ellis J.G."/>
            <person name="Dodds P.N."/>
            <person name="Schein J.E."/>
            <person name="Zhong S."/>
            <person name="Hamelin R.C."/>
            <person name="Grigoriev I.V."/>
            <person name="Szabo L.J."/>
            <person name="Martin F."/>
        </authorList>
    </citation>
    <scope>NUCLEOTIDE SEQUENCE [LARGE SCALE GENOMIC DNA]</scope>
    <source>
        <strain evidence="2">98AG31 / pathotype 3-4-7</strain>
    </source>
</reference>
<keyword evidence="2" id="KW-1185">Reference proteome</keyword>
<evidence type="ECO:0000313" key="2">
    <source>
        <dbReference type="Proteomes" id="UP000001072"/>
    </source>
</evidence>
<protein>
    <submittedName>
        <fullName evidence="1">Uncharacterized protein</fullName>
    </submittedName>
</protein>
<dbReference type="VEuPathDB" id="FungiDB:MELLADRAFT_107706"/>
<dbReference type="GeneID" id="18923252"/>
<dbReference type="AlphaFoldDB" id="F4RQP1"/>
<gene>
    <name evidence="1" type="ORF">MELLADRAFT_107706</name>
</gene>
<organism evidence="2">
    <name type="scientific">Melampsora larici-populina (strain 98AG31 / pathotype 3-4-7)</name>
    <name type="common">Poplar leaf rust fungus</name>
    <dbReference type="NCBI Taxonomy" id="747676"/>
    <lineage>
        <taxon>Eukaryota</taxon>
        <taxon>Fungi</taxon>
        <taxon>Dikarya</taxon>
        <taxon>Basidiomycota</taxon>
        <taxon>Pucciniomycotina</taxon>
        <taxon>Pucciniomycetes</taxon>
        <taxon>Pucciniales</taxon>
        <taxon>Melampsoraceae</taxon>
        <taxon>Melampsora</taxon>
    </lineage>
</organism>
<accession>F4RQP1</accession>